<dbReference type="OrthoDB" id="9782855at2"/>
<dbReference type="AlphaFoldDB" id="A0A2R4BL74"/>
<keyword evidence="3 8" id="KW-0808">Transferase</keyword>
<evidence type="ECO:0000256" key="6">
    <source>
        <dbReference type="PIRSR" id="PIRSR003085-1"/>
    </source>
</evidence>
<evidence type="ECO:0000256" key="5">
    <source>
        <dbReference type="ARBA" id="ARBA00023098"/>
    </source>
</evidence>
<dbReference type="EMBL" id="CP028339">
    <property type="protein sequence ID" value="AVR87964.1"/>
    <property type="molecule type" value="Genomic_DNA"/>
</dbReference>
<dbReference type="GO" id="GO:0032259">
    <property type="term" value="P:methylation"/>
    <property type="evidence" value="ECO:0007669"/>
    <property type="project" value="UniProtKB-KW"/>
</dbReference>
<dbReference type="InterPro" id="IPR003333">
    <property type="entry name" value="CMAS"/>
</dbReference>
<dbReference type="Pfam" id="PF02353">
    <property type="entry name" value="CMAS"/>
    <property type="match status" value="1"/>
</dbReference>
<evidence type="ECO:0000256" key="3">
    <source>
        <dbReference type="ARBA" id="ARBA00022679"/>
    </source>
</evidence>
<dbReference type="PANTHER" id="PTHR43667">
    <property type="entry name" value="CYCLOPROPANE-FATTY-ACYL-PHOSPHOLIPID SYNTHASE"/>
    <property type="match status" value="1"/>
</dbReference>
<dbReference type="PANTHER" id="PTHR43667:SF1">
    <property type="entry name" value="CYCLOPROPANE-FATTY-ACYL-PHOSPHOLIPID SYNTHASE"/>
    <property type="match status" value="1"/>
</dbReference>
<feature type="active site" evidence="6">
    <location>
        <position position="374"/>
    </location>
</feature>
<evidence type="ECO:0000256" key="1">
    <source>
        <dbReference type="ARBA" id="ARBA00010815"/>
    </source>
</evidence>
<gene>
    <name evidence="8" type="ORF">Tharo_1025</name>
</gene>
<dbReference type="CDD" id="cd02440">
    <property type="entry name" value="AdoMet_MTases"/>
    <property type="match status" value="1"/>
</dbReference>
<sequence length="403" mass="45245">MDTKLTTATGRPAADHRDTPAAAPCSRAAHEPALRAIAELLAGADIEVDGKRPWDMVIRHSQTAERILARGSLGLGESYMEGWWDCARLDEFIARVLSARLDEKVGTGALRVQGLRARLFNLQSLRRSWQVGTLHYDLGNDFFEAMLDGHLAYTCGYWADAATLEQAQTAKLDLICRKLGLAPGMRLLDIGCGWGSLMKFAAEHYGVECVGLTISREQAEHGQGRCAGLPVAFRLQDYRQFNRGGNERFDRIASIGMFEHVGAKNHGAFFEVVRRSVKDDGLFLLHTIGKNLRRTPTDPWIDRYIFPNGDLPSLGQIADAAEDGFIIEDVHNFGADYDRTLMAWHARFEAAWPRFAARYGERFHRMWRYYLLACAGTFRARSNQLWQIVMSPHGVAGGYRRPE</sequence>
<keyword evidence="4" id="KW-0949">S-adenosyl-L-methionine</keyword>
<name>A0A2R4BL74_THAAR</name>
<protein>
    <submittedName>
        <fullName evidence="8">Cyclopropane-fatty-acyl-phospholipid synthase</fullName>
        <ecNumber evidence="8">2.1.1.79</ecNumber>
    </submittedName>
</protein>
<evidence type="ECO:0000313" key="8">
    <source>
        <dbReference type="EMBL" id="AVR87964.1"/>
    </source>
</evidence>
<evidence type="ECO:0000256" key="2">
    <source>
        <dbReference type="ARBA" id="ARBA00022603"/>
    </source>
</evidence>
<keyword evidence="5" id="KW-0443">Lipid metabolism</keyword>
<comment type="similarity">
    <text evidence="1">Belongs to the CFA/CMAS family.</text>
</comment>
<dbReference type="Gene3D" id="3.40.50.150">
    <property type="entry name" value="Vaccinia Virus protein VP39"/>
    <property type="match status" value="1"/>
</dbReference>
<dbReference type="RefSeq" id="WP_107220279.1">
    <property type="nucleotide sequence ID" value="NZ_CP028339.1"/>
</dbReference>
<dbReference type="SUPFAM" id="SSF53335">
    <property type="entry name" value="S-adenosyl-L-methionine-dependent methyltransferases"/>
    <property type="match status" value="1"/>
</dbReference>
<dbReference type="KEGG" id="tak:Tharo_1025"/>
<evidence type="ECO:0000256" key="4">
    <source>
        <dbReference type="ARBA" id="ARBA00022691"/>
    </source>
</evidence>
<reference evidence="8 9" key="1">
    <citation type="submission" date="2018-03" db="EMBL/GenBank/DDBJ databases">
        <title>Complete genome sequence of Thauera aromatica, a model organism for studying aromatic compound degradation under denitrifying conditions.</title>
        <authorList>
            <person name="Lo H.-Y."/>
            <person name="Goris T."/>
            <person name="Boll M."/>
            <person name="Mueller J.A."/>
        </authorList>
    </citation>
    <scope>NUCLEOTIDE SEQUENCE [LARGE SCALE GENOMIC DNA]</scope>
    <source>
        <strain evidence="8 9">K172</strain>
    </source>
</reference>
<dbReference type="NCBIfam" id="NF008686">
    <property type="entry name" value="PRK11705.1"/>
    <property type="match status" value="1"/>
</dbReference>
<feature type="region of interest" description="Disordered" evidence="7">
    <location>
        <begin position="1"/>
        <end position="24"/>
    </location>
</feature>
<dbReference type="InterPro" id="IPR029063">
    <property type="entry name" value="SAM-dependent_MTases_sf"/>
</dbReference>
<accession>A0A2R4BL74</accession>
<dbReference type="EC" id="2.1.1.79" evidence="8"/>
<dbReference type="InterPro" id="IPR050723">
    <property type="entry name" value="CFA/CMAS"/>
</dbReference>
<dbReference type="GO" id="GO:0008610">
    <property type="term" value="P:lipid biosynthetic process"/>
    <property type="evidence" value="ECO:0007669"/>
    <property type="project" value="InterPro"/>
</dbReference>
<keyword evidence="2 8" id="KW-0489">Methyltransferase</keyword>
<keyword evidence="9" id="KW-1185">Reference proteome</keyword>
<evidence type="ECO:0000313" key="9">
    <source>
        <dbReference type="Proteomes" id="UP000241885"/>
    </source>
</evidence>
<proteinExistence type="inferred from homology"/>
<organism evidence="8 9">
    <name type="scientific">Thauera aromatica K172</name>
    <dbReference type="NCBI Taxonomy" id="44139"/>
    <lineage>
        <taxon>Bacteria</taxon>
        <taxon>Pseudomonadati</taxon>
        <taxon>Pseudomonadota</taxon>
        <taxon>Betaproteobacteria</taxon>
        <taxon>Rhodocyclales</taxon>
        <taxon>Zoogloeaceae</taxon>
        <taxon>Thauera</taxon>
    </lineage>
</organism>
<dbReference type="PIRSF" id="PIRSF003085">
    <property type="entry name" value="CMAS"/>
    <property type="match status" value="1"/>
</dbReference>
<dbReference type="Proteomes" id="UP000241885">
    <property type="component" value="Chromosome"/>
</dbReference>
<dbReference type="GO" id="GO:0008825">
    <property type="term" value="F:cyclopropane-fatty-acyl-phospholipid synthase activity"/>
    <property type="evidence" value="ECO:0007669"/>
    <property type="project" value="UniProtKB-EC"/>
</dbReference>
<evidence type="ECO:0000256" key="7">
    <source>
        <dbReference type="SAM" id="MobiDB-lite"/>
    </source>
</evidence>